<gene>
    <name evidence="2" type="ORF">B2J93_4178</name>
</gene>
<evidence type="ECO:0000256" key="1">
    <source>
        <dbReference type="SAM" id="MobiDB-lite"/>
    </source>
</evidence>
<dbReference type="AlphaFoldDB" id="A0A218ZAR7"/>
<sequence length="211" mass="22926">MAGLKVSEPSYAGAPRSPEGASQQTRLTGCRQESAQKLSATSSAVPLSIGRPSPTKTLSDSETADLKFSQPAYRPYPAFARTQMGDAQQENQDFWDHQTGLASPKIPRCMPFAAGPPTLAQSHHGSEDNVIEDEDNSGHLATYPPVESSNSRRCFLRSSDMSHDTCILHSVKVLLASAQMVVISCVADDLALRNKLVDRVANTRIRKMQIQ</sequence>
<feature type="region of interest" description="Disordered" evidence="1">
    <location>
        <begin position="118"/>
        <end position="145"/>
    </location>
</feature>
<name>A0A218ZAR7_9HELO</name>
<dbReference type="Proteomes" id="UP000242519">
    <property type="component" value="Unassembled WGS sequence"/>
</dbReference>
<accession>A0A218ZAR7</accession>
<feature type="compositionally biased region" description="Polar residues" evidence="1">
    <location>
        <begin position="20"/>
        <end position="45"/>
    </location>
</feature>
<evidence type="ECO:0000313" key="3">
    <source>
        <dbReference type="Proteomes" id="UP000242519"/>
    </source>
</evidence>
<reference evidence="2 3" key="1">
    <citation type="submission" date="2017-04" db="EMBL/GenBank/DDBJ databases">
        <title>Draft genome sequence of Marssonina coronaria NL1: causal agent of apple blotch.</title>
        <authorList>
            <person name="Cheng Q."/>
        </authorList>
    </citation>
    <scope>NUCLEOTIDE SEQUENCE [LARGE SCALE GENOMIC DNA]</scope>
    <source>
        <strain evidence="2 3">NL1</strain>
    </source>
</reference>
<organism evidence="2 3">
    <name type="scientific">Diplocarpon coronariae</name>
    <dbReference type="NCBI Taxonomy" id="2795749"/>
    <lineage>
        <taxon>Eukaryota</taxon>
        <taxon>Fungi</taxon>
        <taxon>Dikarya</taxon>
        <taxon>Ascomycota</taxon>
        <taxon>Pezizomycotina</taxon>
        <taxon>Leotiomycetes</taxon>
        <taxon>Helotiales</taxon>
        <taxon>Drepanopezizaceae</taxon>
        <taxon>Diplocarpon</taxon>
    </lineage>
</organism>
<dbReference type="EMBL" id="MZNU01000091">
    <property type="protein sequence ID" value="OWP04852.1"/>
    <property type="molecule type" value="Genomic_DNA"/>
</dbReference>
<proteinExistence type="predicted"/>
<dbReference type="InParanoid" id="A0A218ZAR7"/>
<evidence type="ECO:0000313" key="2">
    <source>
        <dbReference type="EMBL" id="OWP04852.1"/>
    </source>
</evidence>
<keyword evidence="3" id="KW-1185">Reference proteome</keyword>
<protein>
    <submittedName>
        <fullName evidence="2">Uncharacterized protein</fullName>
    </submittedName>
</protein>
<comment type="caution">
    <text evidence="2">The sequence shown here is derived from an EMBL/GenBank/DDBJ whole genome shotgun (WGS) entry which is preliminary data.</text>
</comment>
<feature type="region of interest" description="Disordered" evidence="1">
    <location>
        <begin position="1"/>
        <end position="63"/>
    </location>
</feature>